<name>A0ABN9PYL2_9DINO</name>
<dbReference type="EMBL" id="CAUYUJ010001941">
    <property type="protein sequence ID" value="CAK0798413.1"/>
    <property type="molecule type" value="Genomic_DNA"/>
</dbReference>
<protein>
    <submittedName>
        <fullName evidence="1">Uncharacterized protein</fullName>
    </submittedName>
</protein>
<gene>
    <name evidence="1" type="ORF">PCOR1329_LOCUS7176</name>
</gene>
<organism evidence="1 2">
    <name type="scientific">Prorocentrum cordatum</name>
    <dbReference type="NCBI Taxonomy" id="2364126"/>
    <lineage>
        <taxon>Eukaryota</taxon>
        <taxon>Sar</taxon>
        <taxon>Alveolata</taxon>
        <taxon>Dinophyceae</taxon>
        <taxon>Prorocentrales</taxon>
        <taxon>Prorocentraceae</taxon>
        <taxon>Prorocentrum</taxon>
    </lineage>
</organism>
<feature type="non-terminal residue" evidence="1">
    <location>
        <position position="1"/>
    </location>
</feature>
<sequence>ISCNKKYLGYTLEMNNGEIPSSEGDPEEQFVMTTAFGQKIKIAMPQQKFKGEGGSKNCFAYATHQSYQIPAQSPTLVEKYGDSPILRPHEVSNEGLHVAMDREEAIFIGRTSDIIKEELSKELPIVEGRSYYIVAVFVTPGEEYHFWGLWNNGWYCVSSKISAVAQDLGYFSNPSKQCPMGSVFTLMKSKNPKYSPDLGGFWLFPCRSQSWLFETCW</sequence>
<evidence type="ECO:0000313" key="1">
    <source>
        <dbReference type="EMBL" id="CAK0798413.1"/>
    </source>
</evidence>
<dbReference type="Proteomes" id="UP001189429">
    <property type="component" value="Unassembled WGS sequence"/>
</dbReference>
<accession>A0ABN9PYL2</accession>
<keyword evidence="2" id="KW-1185">Reference proteome</keyword>
<comment type="caution">
    <text evidence="1">The sequence shown here is derived from an EMBL/GenBank/DDBJ whole genome shotgun (WGS) entry which is preliminary data.</text>
</comment>
<proteinExistence type="predicted"/>
<reference evidence="1" key="1">
    <citation type="submission" date="2023-10" db="EMBL/GenBank/DDBJ databases">
        <authorList>
            <person name="Chen Y."/>
            <person name="Shah S."/>
            <person name="Dougan E. K."/>
            <person name="Thang M."/>
            <person name="Chan C."/>
        </authorList>
    </citation>
    <scope>NUCLEOTIDE SEQUENCE [LARGE SCALE GENOMIC DNA]</scope>
</reference>
<evidence type="ECO:0000313" key="2">
    <source>
        <dbReference type="Proteomes" id="UP001189429"/>
    </source>
</evidence>